<dbReference type="AlphaFoldDB" id="B8J6V9"/>
<gene>
    <name evidence="2" type="ordered locus">A2cp1_3755</name>
</gene>
<evidence type="ECO:0000313" key="3">
    <source>
        <dbReference type="Proteomes" id="UP000007089"/>
    </source>
</evidence>
<keyword evidence="3" id="KW-1185">Reference proteome</keyword>
<evidence type="ECO:0000256" key="1">
    <source>
        <dbReference type="SAM" id="SignalP"/>
    </source>
</evidence>
<dbReference type="RefSeq" id="WP_015934843.1">
    <property type="nucleotide sequence ID" value="NC_011891.1"/>
</dbReference>
<dbReference type="KEGG" id="acp:A2cp1_3755"/>
<dbReference type="InterPro" id="IPR011042">
    <property type="entry name" value="6-blade_b-propeller_TolB-like"/>
</dbReference>
<protein>
    <submittedName>
        <fullName evidence="2">Uncharacterized protein</fullName>
    </submittedName>
</protein>
<feature type="signal peptide" evidence="1">
    <location>
        <begin position="1"/>
        <end position="17"/>
    </location>
</feature>
<feature type="chain" id="PRO_5002872337" evidence="1">
    <location>
        <begin position="18"/>
        <end position="1041"/>
    </location>
</feature>
<evidence type="ECO:0000313" key="2">
    <source>
        <dbReference type="EMBL" id="ACL67081.1"/>
    </source>
</evidence>
<keyword evidence="1" id="KW-0732">Signal</keyword>
<accession>B8J6V9</accession>
<dbReference type="HOGENOM" id="CLU_271800_0_0_7"/>
<dbReference type="SUPFAM" id="SSF82171">
    <property type="entry name" value="DPP6 N-terminal domain-like"/>
    <property type="match status" value="1"/>
</dbReference>
<name>B8J6V9_ANAD2</name>
<organism evidence="2 3">
    <name type="scientific">Anaeromyxobacter dehalogenans (strain ATCC BAA-258 / DSM 21875 / 2CP-1)</name>
    <dbReference type="NCBI Taxonomy" id="455488"/>
    <lineage>
        <taxon>Bacteria</taxon>
        <taxon>Pseudomonadati</taxon>
        <taxon>Myxococcota</taxon>
        <taxon>Myxococcia</taxon>
        <taxon>Myxococcales</taxon>
        <taxon>Cystobacterineae</taxon>
        <taxon>Anaeromyxobacteraceae</taxon>
        <taxon>Anaeromyxobacter</taxon>
    </lineage>
</organism>
<dbReference type="Proteomes" id="UP000007089">
    <property type="component" value="Chromosome"/>
</dbReference>
<dbReference type="Gene3D" id="2.40.160.50">
    <property type="entry name" value="membrane protein fhac: a member of the omp85/tpsb transporter family"/>
    <property type="match status" value="1"/>
</dbReference>
<reference evidence="2" key="1">
    <citation type="submission" date="2009-01" db="EMBL/GenBank/DDBJ databases">
        <title>Complete sequence of Anaeromyxobacter dehalogenans 2CP-1.</title>
        <authorList>
            <consortium name="US DOE Joint Genome Institute"/>
            <person name="Lucas S."/>
            <person name="Copeland A."/>
            <person name="Lapidus A."/>
            <person name="Glavina del Rio T."/>
            <person name="Dalin E."/>
            <person name="Tice H."/>
            <person name="Bruce D."/>
            <person name="Goodwin L."/>
            <person name="Pitluck S."/>
            <person name="Saunders E."/>
            <person name="Brettin T."/>
            <person name="Detter J.C."/>
            <person name="Han C."/>
            <person name="Larimer F."/>
            <person name="Land M."/>
            <person name="Hauser L."/>
            <person name="Kyrpides N."/>
            <person name="Ovchinnikova G."/>
            <person name="Beliaev A.S."/>
            <person name="Richardson P."/>
        </authorList>
    </citation>
    <scope>NUCLEOTIDE SEQUENCE</scope>
    <source>
        <strain evidence="2">2CP-1</strain>
    </source>
</reference>
<proteinExistence type="predicted"/>
<sequence>MRRLVALCALAIPLAAAPQGFQLRAPSLADAFQTMDRIEARQVEGRVEDGLEQTYILPERPGQNQVAWYGFDWHYLDVPPPGGGKGGIRLYYYETELAQARRALPAIRSAYARLVDAFHYNPTRRIPYILYATQREFQTQNVFAVTESVLGVTSPEDLKMTVPYFGDHSRFTEVSTHEMVHQFTIQKLMEAAGAEDIGSPIQYLPLWFIEGIAEYYTKGGIDVETDLYLRDLVWNPDPRRGYEILAFQDDRYRGYIPTYKLGQARVAFIAEEYGREKIQGFLESAYLLADDGGRGGGGGGRGFSALVRRVLNEPVEQVDARWKAWLKKRYYPAYLAARQDLSAVRELRQLPGEPEDFTTSHDGTLVLYRAIDRRRGRASLYLMDVRSPRSAVEVATDSQPGLESLHPIDYSVGAVADGVLAFSAQDGIGDALYLQRFRHKFTEGRTARFQLGKRRKLDVRPPDGRRFITIADPTFSADASHLAFVGVAEDGQQDVYVVPVTGGVARRLTNDGYTEKDLHWGADGLYCASDATDHGRLNLFRIDPATGARTRLTTAASTDRHPYPQADGSVLFSSDARGKPDLYLLKDGAIQRLTDFTTGLTSPAVAPKARGVLAATFNGGLFRMVEVPRVAWLEEPPTPVAPPAGDVLEIPSADFPDSVPSYRATSIRNWRPEGGFVYGGGAGSNVAGRAAVLFSDLLRDHVLFVDLSIYGSFDYTQAMVLYENRSRRLNWALGGFHFVQQQIDRLDYNLAYYQRDFGLVGALRYPLDRFRRVELELTVGGVQRYCLTDFSGAGFLVCKGIQLQGGVYRDTADWERQNGGVNLTVNPAVRYGFDTIRYDAYTGPLAGSSLLLELGGGYLPGRSAVHGSARLDAQKYWQLVGRSNFSFRFAGGTTFAPSGKSEVWQRSWWLTSGDNLRGFSPFDLAYLIGQHYYVVNAELQFPLDPLIRLLIFDYLEGVAALDFGSVFNRFEDRVDASGAILEPGAWESRTLTGVLGVNVLFGPLLLRVHFGHPFDIGGIKTPAMQEGTKWVTNVTLRYFFM</sequence>
<dbReference type="EMBL" id="CP001359">
    <property type="protein sequence ID" value="ACL67081.1"/>
    <property type="molecule type" value="Genomic_DNA"/>
</dbReference>
<dbReference type="Gene3D" id="2.120.10.30">
    <property type="entry name" value="TolB, C-terminal domain"/>
    <property type="match status" value="1"/>
</dbReference>